<dbReference type="InterPro" id="IPR045851">
    <property type="entry name" value="AMP-bd_C_sf"/>
</dbReference>
<gene>
    <name evidence="2" type="ORF">OBRU01_09036</name>
</gene>
<comment type="caution">
    <text evidence="2">The sequence shown here is derived from an EMBL/GenBank/DDBJ whole genome shotgun (WGS) entry which is preliminary data.</text>
</comment>
<evidence type="ECO:0000259" key="1">
    <source>
        <dbReference type="Pfam" id="PF13193"/>
    </source>
</evidence>
<organism evidence="2 3">
    <name type="scientific">Operophtera brumata</name>
    <name type="common">Winter moth</name>
    <name type="synonym">Phalaena brumata</name>
    <dbReference type="NCBI Taxonomy" id="104452"/>
    <lineage>
        <taxon>Eukaryota</taxon>
        <taxon>Metazoa</taxon>
        <taxon>Ecdysozoa</taxon>
        <taxon>Arthropoda</taxon>
        <taxon>Hexapoda</taxon>
        <taxon>Insecta</taxon>
        <taxon>Pterygota</taxon>
        <taxon>Neoptera</taxon>
        <taxon>Endopterygota</taxon>
        <taxon>Lepidoptera</taxon>
        <taxon>Glossata</taxon>
        <taxon>Ditrysia</taxon>
        <taxon>Geometroidea</taxon>
        <taxon>Geometridae</taxon>
        <taxon>Larentiinae</taxon>
        <taxon>Operophtera</taxon>
    </lineage>
</organism>
<dbReference type="Gene3D" id="3.30.300.30">
    <property type="match status" value="1"/>
</dbReference>
<feature type="domain" description="AMP-binding enzyme C-terminal" evidence="1">
    <location>
        <begin position="149"/>
        <end position="224"/>
    </location>
</feature>
<dbReference type="InterPro" id="IPR042099">
    <property type="entry name" value="ANL_N_sf"/>
</dbReference>
<protein>
    <submittedName>
        <fullName evidence="2">Luciferase</fullName>
    </submittedName>
</protein>
<dbReference type="SUPFAM" id="SSF56801">
    <property type="entry name" value="Acetyl-CoA synthetase-like"/>
    <property type="match status" value="2"/>
</dbReference>
<dbReference type="Proteomes" id="UP000037510">
    <property type="component" value="Unassembled WGS sequence"/>
</dbReference>
<dbReference type="PANTHER" id="PTHR24096:SF422">
    <property type="entry name" value="BCDNA.GH02901"/>
    <property type="match status" value="1"/>
</dbReference>
<name>A0A0L7LG20_OPEBR</name>
<dbReference type="EMBL" id="JTDY01001219">
    <property type="protein sequence ID" value="KOB74498.1"/>
    <property type="molecule type" value="Genomic_DNA"/>
</dbReference>
<proteinExistence type="predicted"/>
<dbReference type="STRING" id="104452.A0A0L7LG20"/>
<evidence type="ECO:0000313" key="2">
    <source>
        <dbReference type="EMBL" id="KOB74498.1"/>
    </source>
</evidence>
<accession>A0A0L7LG20</accession>
<dbReference type="PANTHER" id="PTHR24096">
    <property type="entry name" value="LONG-CHAIN-FATTY-ACID--COA LIGASE"/>
    <property type="match status" value="1"/>
</dbReference>
<reference evidence="2 3" key="1">
    <citation type="journal article" date="2015" name="Genome Biol. Evol.">
        <title>The genome of winter moth (Operophtera brumata) provides a genomic perspective on sexual dimorphism and phenology.</title>
        <authorList>
            <person name="Derks M.F."/>
            <person name="Smit S."/>
            <person name="Salis L."/>
            <person name="Schijlen E."/>
            <person name="Bossers A."/>
            <person name="Mateman C."/>
            <person name="Pijl A.S."/>
            <person name="de Ridder D."/>
            <person name="Groenen M.A."/>
            <person name="Visser M.E."/>
            <person name="Megens H.J."/>
        </authorList>
    </citation>
    <scope>NUCLEOTIDE SEQUENCE [LARGE SCALE GENOMIC DNA]</scope>
    <source>
        <strain evidence="2">WM2013NL</strain>
        <tissue evidence="2">Head and thorax</tissue>
    </source>
</reference>
<dbReference type="InterPro" id="IPR025110">
    <property type="entry name" value="AMP-bd_C"/>
</dbReference>
<dbReference type="Pfam" id="PF13193">
    <property type="entry name" value="AMP-binding_C"/>
    <property type="match status" value="1"/>
</dbReference>
<keyword evidence="3" id="KW-1185">Reference proteome</keyword>
<sequence length="237" mass="26951">MSNSKYNVYGKEVQVPAHLSFGKYILDRLRTKKDEMALEYIETNEKLSYKEFTQYAVNLSASLTRLEVRRGDTVAVGSEKRNEVVPKALAIDILQGFECIKKILTLDDPFDSIPSTRNLVTENVDVELFKPEDVLGQTDVASLKLIYEYEIFISKHSGVREASVVVQPDPVYGELPTAFMVRQPGLNVSEKELVDYIAEEVPPYMELKGGVKFIEEMPKNPRGKILRQPLMDMLKEL</sequence>
<evidence type="ECO:0000313" key="3">
    <source>
        <dbReference type="Proteomes" id="UP000037510"/>
    </source>
</evidence>
<dbReference type="GO" id="GO:0016405">
    <property type="term" value="F:CoA-ligase activity"/>
    <property type="evidence" value="ECO:0007669"/>
    <property type="project" value="TreeGrafter"/>
</dbReference>
<dbReference type="Gene3D" id="3.40.50.12780">
    <property type="entry name" value="N-terminal domain of ligase-like"/>
    <property type="match status" value="1"/>
</dbReference>
<dbReference type="AlphaFoldDB" id="A0A0L7LG20"/>